<evidence type="ECO:0000313" key="3">
    <source>
        <dbReference type="Proteomes" id="UP000636709"/>
    </source>
</evidence>
<reference evidence="2" key="1">
    <citation type="submission" date="2020-07" db="EMBL/GenBank/DDBJ databases">
        <title>Genome sequence and genetic diversity analysis of an under-domesticated orphan crop, white fonio (Digitaria exilis).</title>
        <authorList>
            <person name="Bennetzen J.L."/>
            <person name="Chen S."/>
            <person name="Ma X."/>
            <person name="Wang X."/>
            <person name="Yssel A.E.J."/>
            <person name="Chaluvadi S.R."/>
            <person name="Johnson M."/>
            <person name="Gangashetty P."/>
            <person name="Hamidou F."/>
            <person name="Sanogo M.D."/>
            <person name="Zwaenepoel A."/>
            <person name="Wallace J."/>
            <person name="Van De Peer Y."/>
            <person name="Van Deynze A."/>
        </authorList>
    </citation>
    <scope>NUCLEOTIDE SEQUENCE</scope>
    <source>
        <tissue evidence="2">Leaves</tissue>
    </source>
</reference>
<keyword evidence="3" id="KW-1185">Reference proteome</keyword>
<gene>
    <name evidence="2" type="ORF">HU200_063747</name>
</gene>
<dbReference type="PANTHER" id="PTHR33377:SF95">
    <property type="entry name" value="EXPRESSED PROTEIN"/>
    <property type="match status" value="1"/>
</dbReference>
<dbReference type="Pfam" id="PF08224">
    <property type="entry name" value="DUF1719"/>
    <property type="match status" value="1"/>
</dbReference>
<dbReference type="InterPro" id="IPR001202">
    <property type="entry name" value="WW_dom"/>
</dbReference>
<feature type="domain" description="WW" evidence="1">
    <location>
        <begin position="268"/>
        <end position="293"/>
    </location>
</feature>
<dbReference type="AlphaFoldDB" id="A0A835A153"/>
<dbReference type="OrthoDB" id="584137at2759"/>
<dbReference type="Proteomes" id="UP000636709">
    <property type="component" value="Unassembled WGS sequence"/>
</dbReference>
<dbReference type="EMBL" id="JACEFO010002708">
    <property type="protein sequence ID" value="KAF8650839.1"/>
    <property type="molecule type" value="Genomic_DNA"/>
</dbReference>
<organism evidence="2 3">
    <name type="scientific">Digitaria exilis</name>
    <dbReference type="NCBI Taxonomy" id="1010633"/>
    <lineage>
        <taxon>Eukaryota</taxon>
        <taxon>Viridiplantae</taxon>
        <taxon>Streptophyta</taxon>
        <taxon>Embryophyta</taxon>
        <taxon>Tracheophyta</taxon>
        <taxon>Spermatophyta</taxon>
        <taxon>Magnoliopsida</taxon>
        <taxon>Liliopsida</taxon>
        <taxon>Poales</taxon>
        <taxon>Poaceae</taxon>
        <taxon>PACMAD clade</taxon>
        <taxon>Panicoideae</taxon>
        <taxon>Panicodae</taxon>
        <taxon>Paniceae</taxon>
        <taxon>Anthephorinae</taxon>
        <taxon>Digitaria</taxon>
    </lineage>
</organism>
<name>A0A835A153_9POAL</name>
<evidence type="ECO:0000259" key="1">
    <source>
        <dbReference type="PROSITE" id="PS01159"/>
    </source>
</evidence>
<protein>
    <recommendedName>
        <fullName evidence="1">WW domain-containing protein</fullName>
    </recommendedName>
</protein>
<dbReference type="InterPro" id="IPR013181">
    <property type="entry name" value="DUF1719"/>
</dbReference>
<evidence type="ECO:0000313" key="2">
    <source>
        <dbReference type="EMBL" id="KAF8650839.1"/>
    </source>
</evidence>
<dbReference type="SMART" id="SM01157">
    <property type="entry name" value="DUF1719"/>
    <property type="match status" value="1"/>
</dbReference>
<accession>A0A835A153</accession>
<comment type="caution">
    <text evidence="2">The sequence shown here is derived from an EMBL/GenBank/DDBJ whole genome shotgun (WGS) entry which is preliminary data.</text>
</comment>
<sequence length="514" mass="59039">MAEMLSSVVTGEAVNKIISSLITKDDDRYKATKSIERLEMAHIKMESVLHMADKWNITDVTLLRWQNKLKRATQECDEALRRCKKRALEEEETRQWVSQSSFPKRIAHATKSFISSVISSDSDESCSGSADVVRRFERFADGANEFLKFIEFGGTPRKYMFFDPLIGHLLSGKSTRYQGVQGSTLYYFGIRPMSFAERGAEAMVSFLFQDFKEPTKDFYLGFMLRISECTDIFGVIIKCMESVTPHYNFAAQSVRRGLIQLPTQDFSWLPYSLYRKNKYWENKHSILTQWYRPNPLCCNEHKHNLTTSSSSTGNTTRLVSSMFPEEVIVILLQCHVSLSNYQCKSSHLTLVAQHGGFSSLNKLDVPVLKLGVLIMPHDSPKDIDTTAESYALEVIDEKEGMTHTNACLQDLDGKLLPKAIDYLHQNYESKTYQMCLKSRHGTAHLCVEKMSAQLRRVVCTSKCKTRKQARNKWVIRQHESVGIWKELSRDFLKFWVVRASDKLQGLFRSWTGHT</sequence>
<dbReference type="PROSITE" id="PS01159">
    <property type="entry name" value="WW_DOMAIN_1"/>
    <property type="match status" value="1"/>
</dbReference>
<proteinExistence type="predicted"/>
<dbReference type="PANTHER" id="PTHR33377">
    <property type="entry name" value="OS10G0134700 PROTEIN-RELATED"/>
    <property type="match status" value="1"/>
</dbReference>